<keyword evidence="5" id="KW-0479">Metal-binding</keyword>
<comment type="similarity">
    <text evidence="2 11">Belongs to the peptidase M14 family.</text>
</comment>
<dbReference type="InterPro" id="IPR000834">
    <property type="entry name" value="Peptidase_M14"/>
</dbReference>
<evidence type="ECO:0000256" key="4">
    <source>
        <dbReference type="ARBA" id="ARBA00022670"/>
    </source>
</evidence>
<dbReference type="EMBL" id="JAQQBS010001424">
    <property type="protein sequence ID" value="KAK0159420.1"/>
    <property type="molecule type" value="Genomic_DNA"/>
</dbReference>
<dbReference type="Gene3D" id="3.30.70.340">
    <property type="entry name" value="Metallocarboxypeptidase-like"/>
    <property type="match status" value="1"/>
</dbReference>
<reference evidence="14" key="2">
    <citation type="submission" date="2023-03" db="EMBL/GenBank/DDBJ databases">
        <authorList>
            <person name="Inwood S.N."/>
            <person name="Skelly J.G."/>
            <person name="Guhlin J."/>
            <person name="Harrop T.W.R."/>
            <person name="Goldson S.G."/>
            <person name="Dearden P.K."/>
        </authorList>
    </citation>
    <scope>NUCLEOTIDE SEQUENCE</scope>
    <source>
        <strain evidence="14">Irish</strain>
        <tissue evidence="14">Whole body</tissue>
    </source>
</reference>
<dbReference type="GO" id="GO:0006508">
    <property type="term" value="P:proteolysis"/>
    <property type="evidence" value="ECO:0007669"/>
    <property type="project" value="UniProtKB-KW"/>
</dbReference>
<proteinExistence type="inferred from homology"/>
<evidence type="ECO:0000256" key="6">
    <source>
        <dbReference type="ARBA" id="ARBA00022729"/>
    </source>
</evidence>
<sequence length="517" mass="59030">MRMITTGRMFRSIIIQTAIIVVVVINCVQLMTLHPKPRHILSNNTNQAREYDFVPIESGADVIDAVVIKAVEIPEERVTYEGAQLWRVLADSEQSEFVSYLQDTGDVSMWTGNETVVDVLVRPESISRVSRFLRERQVKYDVIIPDLQQAIDQENPSASEEELEELEGRKARYAWWKRRKRQHKSLIHSNITSIPRYLVASEYGGGNDVYQKKRKRGHRMEWTRYHRLDDIYGYIDYLAETYPDICSSMAIGTSFEGRSMKLLRISNGERNAPAVWIDSGIHAREWISIASVTYIINYLVENSDDLKADYYILPVVNPDGYEYTFRGDRLWRKNRSSPEKGGVCIGVDLNRNFGYHWGGRGTSLQPCRETYAGTGPFSEPETASIKNFFEVTNENFTVFLTFHSYGQYILYPWGYAERVPPDYADLDRVAQKSAMAMKKATNQNSFYTVGNSATALYAAAGGSDDWAKAMIKVKYAYTIELRDKGRYGFILPAPYIIPTAREALACVLTITDAARKL</sequence>
<feature type="active site" description="Proton donor/acceptor" evidence="11">
    <location>
        <position position="480"/>
    </location>
</feature>
<dbReference type="PRINTS" id="PR00765">
    <property type="entry name" value="CRBOXYPTASEA"/>
</dbReference>
<name>A0AA39F048_9HYME</name>
<evidence type="ECO:0000256" key="8">
    <source>
        <dbReference type="ARBA" id="ARBA00022833"/>
    </source>
</evidence>
<feature type="domain" description="Peptidase M14" evidence="13">
    <location>
        <begin position="224"/>
        <end position="514"/>
    </location>
</feature>
<dbReference type="Pfam" id="PF02244">
    <property type="entry name" value="Propep_M14"/>
    <property type="match status" value="1"/>
</dbReference>
<dbReference type="SUPFAM" id="SSF53187">
    <property type="entry name" value="Zn-dependent exopeptidases"/>
    <property type="match status" value="1"/>
</dbReference>
<keyword evidence="15" id="KW-1185">Reference proteome</keyword>
<dbReference type="PANTHER" id="PTHR11705:SF91">
    <property type="entry name" value="FI01817P-RELATED"/>
    <property type="match status" value="1"/>
</dbReference>
<evidence type="ECO:0000256" key="10">
    <source>
        <dbReference type="ARBA" id="ARBA00023157"/>
    </source>
</evidence>
<keyword evidence="7" id="KW-0378">Hydrolase</keyword>
<dbReference type="Proteomes" id="UP001168990">
    <property type="component" value="Unassembled WGS sequence"/>
</dbReference>
<dbReference type="GO" id="GO:0005615">
    <property type="term" value="C:extracellular space"/>
    <property type="evidence" value="ECO:0007669"/>
    <property type="project" value="TreeGrafter"/>
</dbReference>
<dbReference type="InterPro" id="IPR003146">
    <property type="entry name" value="M14A_act_pep"/>
</dbReference>
<dbReference type="Gene3D" id="3.40.630.10">
    <property type="entry name" value="Zn peptidases"/>
    <property type="match status" value="1"/>
</dbReference>
<dbReference type="FunFam" id="3.40.630.10:FF:000001">
    <property type="entry name" value="Carboxypeptidase B"/>
    <property type="match status" value="1"/>
</dbReference>
<keyword evidence="6" id="KW-0732">Signal</keyword>
<accession>A0AA39F048</accession>
<feature type="transmembrane region" description="Helical" evidence="12">
    <location>
        <begin position="12"/>
        <end position="33"/>
    </location>
</feature>
<keyword evidence="8" id="KW-0862">Zinc</keyword>
<dbReference type="CDD" id="cd03860">
    <property type="entry name" value="M14_CP_A-B_like"/>
    <property type="match status" value="1"/>
</dbReference>
<evidence type="ECO:0000259" key="13">
    <source>
        <dbReference type="PROSITE" id="PS52035"/>
    </source>
</evidence>
<evidence type="ECO:0000256" key="3">
    <source>
        <dbReference type="ARBA" id="ARBA00022645"/>
    </source>
</evidence>
<evidence type="ECO:0000256" key="9">
    <source>
        <dbReference type="ARBA" id="ARBA00023049"/>
    </source>
</evidence>
<dbReference type="SUPFAM" id="SSF54897">
    <property type="entry name" value="Protease propeptides/inhibitors"/>
    <property type="match status" value="1"/>
</dbReference>
<gene>
    <name evidence="14" type="ORF">PV328_010298</name>
</gene>
<keyword evidence="12" id="KW-0812">Transmembrane</keyword>
<organism evidence="14 15">
    <name type="scientific">Microctonus aethiopoides</name>
    <dbReference type="NCBI Taxonomy" id="144406"/>
    <lineage>
        <taxon>Eukaryota</taxon>
        <taxon>Metazoa</taxon>
        <taxon>Ecdysozoa</taxon>
        <taxon>Arthropoda</taxon>
        <taxon>Hexapoda</taxon>
        <taxon>Insecta</taxon>
        <taxon>Pterygota</taxon>
        <taxon>Neoptera</taxon>
        <taxon>Endopterygota</taxon>
        <taxon>Hymenoptera</taxon>
        <taxon>Apocrita</taxon>
        <taxon>Ichneumonoidea</taxon>
        <taxon>Braconidae</taxon>
        <taxon>Euphorinae</taxon>
        <taxon>Microctonus</taxon>
    </lineage>
</organism>
<dbReference type="Pfam" id="PF00246">
    <property type="entry name" value="Peptidase_M14"/>
    <property type="match status" value="1"/>
</dbReference>
<evidence type="ECO:0000256" key="11">
    <source>
        <dbReference type="PROSITE-ProRule" id="PRU01379"/>
    </source>
</evidence>
<evidence type="ECO:0000256" key="12">
    <source>
        <dbReference type="SAM" id="Phobius"/>
    </source>
</evidence>
<dbReference type="PROSITE" id="PS00132">
    <property type="entry name" value="CARBOXYPEPT_ZN_1"/>
    <property type="match status" value="1"/>
</dbReference>
<evidence type="ECO:0000256" key="7">
    <source>
        <dbReference type="ARBA" id="ARBA00022801"/>
    </source>
</evidence>
<keyword evidence="9" id="KW-0482">Metalloprotease</keyword>
<dbReference type="GO" id="GO:0004181">
    <property type="term" value="F:metallocarboxypeptidase activity"/>
    <property type="evidence" value="ECO:0007669"/>
    <property type="project" value="InterPro"/>
</dbReference>
<dbReference type="SMART" id="SM00631">
    <property type="entry name" value="Zn_pept"/>
    <property type="match status" value="1"/>
</dbReference>
<keyword evidence="12" id="KW-0472">Membrane</keyword>
<evidence type="ECO:0000256" key="2">
    <source>
        <dbReference type="ARBA" id="ARBA00005988"/>
    </source>
</evidence>
<dbReference type="PANTHER" id="PTHR11705">
    <property type="entry name" value="PROTEASE FAMILY M14 CARBOXYPEPTIDASE A,B"/>
    <property type="match status" value="1"/>
</dbReference>
<evidence type="ECO:0000256" key="1">
    <source>
        <dbReference type="ARBA" id="ARBA00001947"/>
    </source>
</evidence>
<reference evidence="14" key="1">
    <citation type="journal article" date="2023" name="bioRxiv">
        <title>Scaffold-level genome assemblies of two parasitoid biocontrol wasps reveal the parthenogenesis mechanism and an associated novel virus.</title>
        <authorList>
            <person name="Inwood S."/>
            <person name="Skelly J."/>
            <person name="Guhlin J."/>
            <person name="Harrop T."/>
            <person name="Goldson S."/>
            <person name="Dearden P."/>
        </authorList>
    </citation>
    <scope>NUCLEOTIDE SEQUENCE</scope>
    <source>
        <strain evidence="14">Irish</strain>
        <tissue evidence="14">Whole body</tissue>
    </source>
</reference>
<dbReference type="PROSITE" id="PS52035">
    <property type="entry name" value="PEPTIDASE_M14"/>
    <property type="match status" value="1"/>
</dbReference>
<keyword evidence="12" id="KW-1133">Transmembrane helix</keyword>
<comment type="caution">
    <text evidence="14">The sequence shown here is derived from an EMBL/GenBank/DDBJ whole genome shotgun (WGS) entry which is preliminary data.</text>
</comment>
<evidence type="ECO:0000313" key="15">
    <source>
        <dbReference type="Proteomes" id="UP001168990"/>
    </source>
</evidence>
<protein>
    <recommendedName>
        <fullName evidence="13">Peptidase M14 domain-containing protein</fullName>
    </recommendedName>
</protein>
<dbReference type="InterPro" id="IPR036990">
    <property type="entry name" value="M14A-like_propep"/>
</dbReference>
<keyword evidence="4" id="KW-0645">Protease</keyword>
<evidence type="ECO:0000313" key="14">
    <source>
        <dbReference type="EMBL" id="KAK0159420.1"/>
    </source>
</evidence>
<dbReference type="GO" id="GO:0008270">
    <property type="term" value="F:zinc ion binding"/>
    <property type="evidence" value="ECO:0007669"/>
    <property type="project" value="InterPro"/>
</dbReference>
<evidence type="ECO:0000256" key="5">
    <source>
        <dbReference type="ARBA" id="ARBA00022723"/>
    </source>
</evidence>
<keyword evidence="3" id="KW-0121">Carboxypeptidase</keyword>
<dbReference type="InterPro" id="IPR057246">
    <property type="entry name" value="CARBOXYPEPT_ZN_1"/>
</dbReference>
<keyword evidence="10" id="KW-1015">Disulfide bond</keyword>
<comment type="cofactor">
    <cofactor evidence="1">
        <name>Zn(2+)</name>
        <dbReference type="ChEBI" id="CHEBI:29105"/>
    </cofactor>
</comment>
<dbReference type="AlphaFoldDB" id="A0AA39F048"/>